<evidence type="ECO:0000313" key="2">
    <source>
        <dbReference type="EMBL" id="RED54808.1"/>
    </source>
</evidence>
<protein>
    <submittedName>
        <fullName evidence="2">Uncharacterized protein</fullName>
    </submittedName>
</protein>
<gene>
    <name evidence="2" type="ORF">DFP95_12164</name>
</gene>
<dbReference type="RefSeq" id="WP_245987915.1">
    <property type="nucleotide sequence ID" value="NZ_QRDY01000021.1"/>
</dbReference>
<name>A0A3D9HZ52_9BACL</name>
<keyword evidence="1" id="KW-0472">Membrane</keyword>
<accession>A0A3D9HZ52</accession>
<proteinExistence type="predicted"/>
<organism evidence="2 3">
    <name type="scientific">Cohnella lupini</name>
    <dbReference type="NCBI Taxonomy" id="1294267"/>
    <lineage>
        <taxon>Bacteria</taxon>
        <taxon>Bacillati</taxon>
        <taxon>Bacillota</taxon>
        <taxon>Bacilli</taxon>
        <taxon>Bacillales</taxon>
        <taxon>Paenibacillaceae</taxon>
        <taxon>Cohnella</taxon>
    </lineage>
</organism>
<keyword evidence="1" id="KW-1133">Transmembrane helix</keyword>
<dbReference type="EMBL" id="QRDY01000021">
    <property type="protein sequence ID" value="RED54808.1"/>
    <property type="molecule type" value="Genomic_DNA"/>
</dbReference>
<evidence type="ECO:0000256" key="1">
    <source>
        <dbReference type="SAM" id="Phobius"/>
    </source>
</evidence>
<feature type="transmembrane region" description="Helical" evidence="1">
    <location>
        <begin position="6"/>
        <end position="25"/>
    </location>
</feature>
<keyword evidence="3" id="KW-1185">Reference proteome</keyword>
<reference evidence="2 3" key="1">
    <citation type="submission" date="2018-07" db="EMBL/GenBank/DDBJ databases">
        <title>Genomic Encyclopedia of Type Strains, Phase III (KMG-III): the genomes of soil and plant-associated and newly described type strains.</title>
        <authorList>
            <person name="Whitman W."/>
        </authorList>
    </citation>
    <scope>NUCLEOTIDE SEQUENCE [LARGE SCALE GENOMIC DNA]</scope>
    <source>
        <strain evidence="2 3">CECT 8236</strain>
    </source>
</reference>
<feature type="transmembrane region" description="Helical" evidence="1">
    <location>
        <begin position="37"/>
        <end position="58"/>
    </location>
</feature>
<evidence type="ECO:0000313" key="3">
    <source>
        <dbReference type="Proteomes" id="UP000256869"/>
    </source>
</evidence>
<sequence length="108" mass="11785">MDTQLFTWDALTTVAASSLSTYLFVQLTKGIVDRIAPWIPTDLYAAFIASVILLLAAIKGGADVTDWSVYVLSFLNGLLVWSLAGKMYSVAVNPPGKREAKKHVRIPD</sequence>
<dbReference type="Proteomes" id="UP000256869">
    <property type="component" value="Unassembled WGS sequence"/>
</dbReference>
<comment type="caution">
    <text evidence="2">The sequence shown here is derived from an EMBL/GenBank/DDBJ whole genome shotgun (WGS) entry which is preliminary data.</text>
</comment>
<keyword evidence="1" id="KW-0812">Transmembrane</keyword>
<feature type="transmembrane region" description="Helical" evidence="1">
    <location>
        <begin position="70"/>
        <end position="92"/>
    </location>
</feature>
<dbReference type="AlphaFoldDB" id="A0A3D9HZ52"/>